<reference evidence="1" key="2">
    <citation type="submission" date="2023-04" db="EMBL/GenBank/DDBJ databases">
        <authorList>
            <person name="Bu L."/>
            <person name="Lu L."/>
            <person name="Laidemitt M.R."/>
            <person name="Zhang S.M."/>
            <person name="Mutuku M."/>
            <person name="Mkoji G."/>
            <person name="Steinauer M."/>
            <person name="Loker E.S."/>
        </authorList>
    </citation>
    <scope>NUCLEOTIDE SEQUENCE</scope>
    <source>
        <strain evidence="1">KasaAsao</strain>
        <tissue evidence="1">Whole Snail</tissue>
    </source>
</reference>
<evidence type="ECO:0000313" key="1">
    <source>
        <dbReference type="EMBL" id="KAK0057940.1"/>
    </source>
</evidence>
<proteinExistence type="predicted"/>
<evidence type="ECO:0000313" key="2">
    <source>
        <dbReference type="Proteomes" id="UP001233172"/>
    </source>
</evidence>
<dbReference type="Proteomes" id="UP001233172">
    <property type="component" value="Unassembled WGS sequence"/>
</dbReference>
<accession>A0AAD8BNS9</accession>
<reference evidence="1" key="1">
    <citation type="journal article" date="2023" name="PLoS Negl. Trop. Dis.">
        <title>A genome sequence for Biomphalaria pfeifferi, the major vector snail for the human-infecting parasite Schistosoma mansoni.</title>
        <authorList>
            <person name="Bu L."/>
            <person name="Lu L."/>
            <person name="Laidemitt M.R."/>
            <person name="Zhang S.M."/>
            <person name="Mutuku M."/>
            <person name="Mkoji G."/>
            <person name="Steinauer M."/>
            <person name="Loker E.S."/>
        </authorList>
    </citation>
    <scope>NUCLEOTIDE SEQUENCE</scope>
    <source>
        <strain evidence="1">KasaAsao</strain>
    </source>
</reference>
<sequence>MDHPHAQFYQAVCAKLAWNKERPLTTLYEIKTTIPVIGTISGRMHFSLITSWGQEAFEVPDRSTPWLASVRLKYSANGRRELEGRGSASRDSSV</sequence>
<protein>
    <submittedName>
        <fullName evidence="1">Uncharacterized protein</fullName>
    </submittedName>
</protein>
<dbReference type="EMBL" id="JASAOG010000051">
    <property type="protein sequence ID" value="KAK0057940.1"/>
    <property type="molecule type" value="Genomic_DNA"/>
</dbReference>
<name>A0AAD8BNS9_BIOPF</name>
<dbReference type="AlphaFoldDB" id="A0AAD8BNS9"/>
<gene>
    <name evidence="1" type="ORF">Bpfe_012593</name>
</gene>
<comment type="caution">
    <text evidence="1">The sequence shown here is derived from an EMBL/GenBank/DDBJ whole genome shotgun (WGS) entry which is preliminary data.</text>
</comment>
<organism evidence="1 2">
    <name type="scientific">Biomphalaria pfeifferi</name>
    <name type="common">Bloodfluke planorb</name>
    <name type="synonym">Freshwater snail</name>
    <dbReference type="NCBI Taxonomy" id="112525"/>
    <lineage>
        <taxon>Eukaryota</taxon>
        <taxon>Metazoa</taxon>
        <taxon>Spiralia</taxon>
        <taxon>Lophotrochozoa</taxon>
        <taxon>Mollusca</taxon>
        <taxon>Gastropoda</taxon>
        <taxon>Heterobranchia</taxon>
        <taxon>Euthyneura</taxon>
        <taxon>Panpulmonata</taxon>
        <taxon>Hygrophila</taxon>
        <taxon>Lymnaeoidea</taxon>
        <taxon>Planorbidae</taxon>
        <taxon>Biomphalaria</taxon>
    </lineage>
</organism>
<keyword evidence="2" id="KW-1185">Reference proteome</keyword>